<keyword evidence="10 13" id="KW-0408">Iron</keyword>
<proteinExistence type="inferred from homology"/>
<dbReference type="GO" id="GO:0004497">
    <property type="term" value="F:monooxygenase activity"/>
    <property type="evidence" value="ECO:0007669"/>
    <property type="project" value="UniProtKB-KW"/>
</dbReference>
<dbReference type="InterPro" id="IPR050476">
    <property type="entry name" value="Insect_CytP450_Detox"/>
</dbReference>
<keyword evidence="12 15" id="KW-0472">Membrane</keyword>
<evidence type="ECO:0000313" key="16">
    <source>
        <dbReference type="EMBL" id="KAH8388374.1"/>
    </source>
</evidence>
<dbReference type="PANTHER" id="PTHR24292:SF93">
    <property type="entry name" value="CYTOCHROME P450 310A1-RELATED"/>
    <property type="match status" value="1"/>
</dbReference>
<comment type="cofactor">
    <cofactor evidence="1 13">
        <name>heme</name>
        <dbReference type="ChEBI" id="CHEBI:30413"/>
    </cofactor>
</comment>
<dbReference type="PROSITE" id="PS00086">
    <property type="entry name" value="CYTOCHROME_P450"/>
    <property type="match status" value="1"/>
</dbReference>
<evidence type="ECO:0000313" key="17">
    <source>
        <dbReference type="Proteomes" id="UP001200034"/>
    </source>
</evidence>
<keyword evidence="15" id="KW-0812">Transmembrane</keyword>
<keyword evidence="15" id="KW-1133">Transmembrane helix</keyword>
<dbReference type="EMBL" id="JAJJHW010000014">
    <property type="protein sequence ID" value="KAH8388374.1"/>
    <property type="molecule type" value="Genomic_DNA"/>
</dbReference>
<evidence type="ECO:0000256" key="2">
    <source>
        <dbReference type="ARBA" id="ARBA00004174"/>
    </source>
</evidence>
<keyword evidence="5 13" id="KW-0349">Heme</keyword>
<dbReference type="Gene3D" id="1.10.630.10">
    <property type="entry name" value="Cytochrome P450"/>
    <property type="match status" value="1"/>
</dbReference>
<dbReference type="GO" id="GO:0005506">
    <property type="term" value="F:iron ion binding"/>
    <property type="evidence" value="ECO:0007669"/>
    <property type="project" value="InterPro"/>
</dbReference>
<dbReference type="GO" id="GO:0005789">
    <property type="term" value="C:endoplasmic reticulum membrane"/>
    <property type="evidence" value="ECO:0007669"/>
    <property type="project" value="UniProtKB-SubCell"/>
</dbReference>
<evidence type="ECO:0000256" key="5">
    <source>
        <dbReference type="ARBA" id="ARBA00022617"/>
    </source>
</evidence>
<evidence type="ECO:0000256" key="8">
    <source>
        <dbReference type="ARBA" id="ARBA00022848"/>
    </source>
</evidence>
<keyword evidence="17" id="KW-1185">Reference proteome</keyword>
<keyword evidence="11 14" id="KW-0503">Monooxygenase</keyword>
<dbReference type="GO" id="GO:0016705">
    <property type="term" value="F:oxidoreductase activity, acting on paired donors, with incorporation or reduction of molecular oxygen"/>
    <property type="evidence" value="ECO:0007669"/>
    <property type="project" value="InterPro"/>
</dbReference>
<dbReference type="GO" id="GO:0020037">
    <property type="term" value="F:heme binding"/>
    <property type="evidence" value="ECO:0007669"/>
    <property type="project" value="InterPro"/>
</dbReference>
<feature type="binding site" description="axial binding residue" evidence="13">
    <location>
        <position position="480"/>
    </location>
    <ligand>
        <name>heme</name>
        <dbReference type="ChEBI" id="CHEBI:30413"/>
    </ligand>
    <ligandPart>
        <name>Fe</name>
        <dbReference type="ChEBI" id="CHEBI:18248"/>
    </ligandPart>
</feature>
<protein>
    <recommendedName>
        <fullName evidence="18">Cytochrome P450 6d4</fullName>
    </recommendedName>
</protein>
<dbReference type="PRINTS" id="PR00385">
    <property type="entry name" value="P450"/>
</dbReference>
<keyword evidence="6 13" id="KW-0479">Metal-binding</keyword>
<evidence type="ECO:0000256" key="15">
    <source>
        <dbReference type="SAM" id="Phobius"/>
    </source>
</evidence>
<dbReference type="AlphaFoldDB" id="A0AAD4KCG3"/>
<feature type="transmembrane region" description="Helical" evidence="15">
    <location>
        <begin position="6"/>
        <end position="23"/>
    </location>
</feature>
<evidence type="ECO:0000256" key="11">
    <source>
        <dbReference type="ARBA" id="ARBA00023033"/>
    </source>
</evidence>
<reference evidence="16" key="1">
    <citation type="journal article" date="2021" name="Mol. Ecol. Resour.">
        <title>Phylogenomic analyses of the genus Drosophila reveals genomic signals of climate adaptation.</title>
        <authorList>
            <person name="Li F."/>
            <person name="Rane R.V."/>
            <person name="Luria V."/>
            <person name="Xiong Z."/>
            <person name="Chen J."/>
            <person name="Li Z."/>
            <person name="Catullo R.A."/>
            <person name="Griffin P.C."/>
            <person name="Schiffer M."/>
            <person name="Pearce S."/>
            <person name="Lee S.F."/>
            <person name="McElroy K."/>
            <person name="Stocker A."/>
            <person name="Shirriffs J."/>
            <person name="Cockerell F."/>
            <person name="Coppin C."/>
            <person name="Sgro C.M."/>
            <person name="Karger A."/>
            <person name="Cain J.W."/>
            <person name="Weber J.A."/>
            <person name="Santpere G."/>
            <person name="Kirschner M.W."/>
            <person name="Hoffmann A.A."/>
            <person name="Oakeshott J.G."/>
            <person name="Zhang G."/>
        </authorList>
    </citation>
    <scope>NUCLEOTIDE SEQUENCE</scope>
    <source>
        <strain evidence="16">BGI-SZ-2011g</strain>
    </source>
</reference>
<comment type="subcellular location">
    <subcellularLocation>
        <location evidence="3">Endoplasmic reticulum membrane</location>
        <topology evidence="3">Peripheral membrane protein</topology>
    </subcellularLocation>
    <subcellularLocation>
        <location evidence="2">Microsome membrane</location>
        <topology evidence="2">Peripheral membrane protein</topology>
    </subcellularLocation>
</comment>
<dbReference type="Pfam" id="PF00067">
    <property type="entry name" value="p450"/>
    <property type="match status" value="2"/>
</dbReference>
<dbReference type="InterPro" id="IPR002401">
    <property type="entry name" value="Cyt_P450_E_grp-I"/>
</dbReference>
<dbReference type="Proteomes" id="UP001200034">
    <property type="component" value="Unassembled WGS sequence"/>
</dbReference>
<evidence type="ECO:0000256" key="6">
    <source>
        <dbReference type="ARBA" id="ARBA00022723"/>
    </source>
</evidence>
<keyword evidence="9 14" id="KW-0560">Oxidoreductase</keyword>
<dbReference type="PANTHER" id="PTHR24292">
    <property type="entry name" value="CYTOCHROME P450"/>
    <property type="match status" value="1"/>
</dbReference>
<dbReference type="InterPro" id="IPR036396">
    <property type="entry name" value="Cyt_P450_sf"/>
</dbReference>
<dbReference type="SUPFAM" id="SSF48264">
    <property type="entry name" value="Cytochrome P450"/>
    <property type="match status" value="1"/>
</dbReference>
<dbReference type="InterPro" id="IPR017972">
    <property type="entry name" value="Cyt_P450_CS"/>
</dbReference>
<dbReference type="CDD" id="cd11056">
    <property type="entry name" value="CYP6-like"/>
    <property type="match status" value="1"/>
</dbReference>
<dbReference type="InterPro" id="IPR001128">
    <property type="entry name" value="Cyt_P450"/>
</dbReference>
<comment type="similarity">
    <text evidence="4 14">Belongs to the cytochrome P450 family.</text>
</comment>
<evidence type="ECO:0000256" key="13">
    <source>
        <dbReference type="PIRSR" id="PIRSR602401-1"/>
    </source>
</evidence>
<evidence type="ECO:0000256" key="3">
    <source>
        <dbReference type="ARBA" id="ARBA00004406"/>
    </source>
</evidence>
<evidence type="ECO:0008006" key="18">
    <source>
        <dbReference type="Google" id="ProtNLM"/>
    </source>
</evidence>
<sequence length="536" mass="61279">MYFEMFSLIALVVSLLTLGWYYLKHHYSYWERRGFPSDKNATIPFGCLGSAWRMEKAMGMAIHDVYLKSKERFLGTYLLFRPALLVRDAELARQLLTQEFASFHDRGIYVDEEKNPLSASIFALPGQSWRSMRHKLSPCFTSGKLKGMYSTGEDIGNKMVNHLQKELPEQGAKEVDLKAVMQTYAIDIIGSTIFGLDINSFEQPDNKFRKLVSGLRSDNRFFELMQIMIILIPSVARLMFRFGLQNPVGLAMLAIVKETMELREKHGIVRKDMMQLFMQLRNNGTIDEDDHKTWSLETTDDGKLCKTCPLAIAKPILNAAGRLKSMSLEAITAQAFIFYIAGQETTGSTAAFTIFELAQHPEHLKRLQDEVDETLKQNNGQISYDVLNKMEFLELCVNETLRKYPGLPMLNRECTQDFTLPDSDHVVKKGTPVVISLYGIHRDPEYFPDPDKYDPNRFAEETKNYNPVAYMPFGEGPRICIAQRMGRVNSKLAIVKLLQHFNIEVMSKRELQYESSGIALMPKDGVKVRLSKRTPL</sequence>
<keyword evidence="8" id="KW-0492">Microsome</keyword>
<evidence type="ECO:0000256" key="1">
    <source>
        <dbReference type="ARBA" id="ARBA00001971"/>
    </source>
</evidence>
<evidence type="ECO:0000256" key="4">
    <source>
        <dbReference type="ARBA" id="ARBA00010617"/>
    </source>
</evidence>
<evidence type="ECO:0000256" key="7">
    <source>
        <dbReference type="ARBA" id="ARBA00022824"/>
    </source>
</evidence>
<name>A0AAD4KCG3_9MUSC</name>
<comment type="caution">
    <text evidence="16">The sequence shown here is derived from an EMBL/GenBank/DDBJ whole genome shotgun (WGS) entry which is preliminary data.</text>
</comment>
<feature type="non-terminal residue" evidence="16">
    <location>
        <position position="536"/>
    </location>
</feature>
<evidence type="ECO:0000256" key="14">
    <source>
        <dbReference type="RuleBase" id="RU000461"/>
    </source>
</evidence>
<evidence type="ECO:0000256" key="12">
    <source>
        <dbReference type="ARBA" id="ARBA00023136"/>
    </source>
</evidence>
<organism evidence="16 17">
    <name type="scientific">Drosophila rubida</name>
    <dbReference type="NCBI Taxonomy" id="30044"/>
    <lineage>
        <taxon>Eukaryota</taxon>
        <taxon>Metazoa</taxon>
        <taxon>Ecdysozoa</taxon>
        <taxon>Arthropoda</taxon>
        <taxon>Hexapoda</taxon>
        <taxon>Insecta</taxon>
        <taxon>Pterygota</taxon>
        <taxon>Neoptera</taxon>
        <taxon>Endopterygota</taxon>
        <taxon>Diptera</taxon>
        <taxon>Brachycera</taxon>
        <taxon>Muscomorpha</taxon>
        <taxon>Ephydroidea</taxon>
        <taxon>Drosophilidae</taxon>
        <taxon>Drosophila</taxon>
    </lineage>
</organism>
<evidence type="ECO:0000256" key="10">
    <source>
        <dbReference type="ARBA" id="ARBA00023004"/>
    </source>
</evidence>
<accession>A0AAD4KCG3</accession>
<keyword evidence="7" id="KW-0256">Endoplasmic reticulum</keyword>
<gene>
    <name evidence="16" type="ORF">KR093_005148</name>
</gene>
<dbReference type="PRINTS" id="PR00463">
    <property type="entry name" value="EP450I"/>
</dbReference>
<evidence type="ECO:0000256" key="9">
    <source>
        <dbReference type="ARBA" id="ARBA00023002"/>
    </source>
</evidence>